<keyword evidence="2" id="KW-1185">Reference proteome</keyword>
<dbReference type="RefSeq" id="WP_263370122.1">
    <property type="nucleotide sequence ID" value="NZ_JAGSYD010000001.1"/>
</dbReference>
<organism evidence="1 2">
    <name type="scientific">Granulicella cerasi</name>
    <dbReference type="NCBI Taxonomy" id="741063"/>
    <lineage>
        <taxon>Bacteria</taxon>
        <taxon>Pseudomonadati</taxon>
        <taxon>Acidobacteriota</taxon>
        <taxon>Terriglobia</taxon>
        <taxon>Terriglobales</taxon>
        <taxon>Acidobacteriaceae</taxon>
        <taxon>Granulicella</taxon>
    </lineage>
</organism>
<name>A0ABW1ZAF1_9BACT</name>
<accession>A0ABW1ZAF1</accession>
<dbReference type="Pfam" id="PF10008">
    <property type="entry name" value="DUF2251"/>
    <property type="match status" value="1"/>
</dbReference>
<dbReference type="EMBL" id="JBHSWI010000001">
    <property type="protein sequence ID" value="MFC6646454.1"/>
    <property type="molecule type" value="Genomic_DNA"/>
</dbReference>
<sequence>MQSFTFKPGLALFLSQSLNGRWAVVFEDEGPAGYCYACDRQLGEDEEGVVDAMLIYNGASLEDRERERIASVQWSPDGDRAVLYLDGTPQAYMDFVTRESSCRMDFPNFLEANDNRQWRRSTHAWNEELVKRFEAALYVN</sequence>
<evidence type="ECO:0000313" key="2">
    <source>
        <dbReference type="Proteomes" id="UP001596391"/>
    </source>
</evidence>
<protein>
    <submittedName>
        <fullName evidence="1">DUF2251 domain-containing protein</fullName>
    </submittedName>
</protein>
<evidence type="ECO:0000313" key="1">
    <source>
        <dbReference type="EMBL" id="MFC6646454.1"/>
    </source>
</evidence>
<dbReference type="InterPro" id="IPR014449">
    <property type="entry name" value="UCP007050_HI0931"/>
</dbReference>
<comment type="caution">
    <text evidence="1">The sequence shown here is derived from an EMBL/GenBank/DDBJ whole genome shotgun (WGS) entry which is preliminary data.</text>
</comment>
<gene>
    <name evidence="1" type="ORF">ACFQBQ_12835</name>
</gene>
<reference evidence="2" key="1">
    <citation type="journal article" date="2019" name="Int. J. Syst. Evol. Microbiol.">
        <title>The Global Catalogue of Microorganisms (GCM) 10K type strain sequencing project: providing services to taxonomists for standard genome sequencing and annotation.</title>
        <authorList>
            <consortium name="The Broad Institute Genomics Platform"/>
            <consortium name="The Broad Institute Genome Sequencing Center for Infectious Disease"/>
            <person name="Wu L."/>
            <person name="Ma J."/>
        </authorList>
    </citation>
    <scope>NUCLEOTIDE SEQUENCE [LARGE SCALE GENOMIC DNA]</scope>
    <source>
        <strain evidence="2">CGMCC 1.16026</strain>
    </source>
</reference>
<proteinExistence type="predicted"/>
<dbReference type="Proteomes" id="UP001596391">
    <property type="component" value="Unassembled WGS sequence"/>
</dbReference>